<dbReference type="InterPro" id="IPR036520">
    <property type="entry name" value="UPF0759_sf"/>
</dbReference>
<sequence>MATQLSLEGVTRPAGGTEERPGARRILVGTASWTDRSLLESGWYPDDVSTPAARLAYYASRLPIVEVDATYYHPPAQRTVEAWRDRTPRDFTFNVKAFSLLTNHPTRPESLYKDLRDRLGTPKRTVYLRDVGTEIAEEVWQRFLSALRPLHEAGKLGTLLFQFPPWFPIGQGNRRYILECARRCGPMRMCVEFRNHTWMEEENRAETLGFLASHDIPYVCVDMPQGHPSSIPPVLAATSDLAVVRLHGHSGKWTSKKIEERFAYLYSEAELGRWAARIRELAGRASTTHVLLNNCCGDNSQRNAERLAVLLGGSEAERAPG</sequence>
<evidence type="ECO:0000313" key="3">
    <source>
        <dbReference type="Proteomes" id="UP000199111"/>
    </source>
</evidence>
<dbReference type="EMBL" id="FOQY01000038">
    <property type="protein sequence ID" value="SFK86112.1"/>
    <property type="molecule type" value="Genomic_DNA"/>
</dbReference>
<dbReference type="Gene3D" id="3.20.20.410">
    <property type="entry name" value="Protein of unknown function UPF0759"/>
    <property type="match status" value="1"/>
</dbReference>
<gene>
    <name evidence="2" type="ORF">SAMN05216275_13836</name>
</gene>
<proteinExistence type="predicted"/>
<evidence type="ECO:0000313" key="2">
    <source>
        <dbReference type="EMBL" id="SFK86112.1"/>
    </source>
</evidence>
<dbReference type="RefSeq" id="WP_218158924.1">
    <property type="nucleotide sequence ID" value="NZ_JBEZDZ010000038.1"/>
</dbReference>
<dbReference type="PANTHER" id="PTHR30348">
    <property type="entry name" value="UNCHARACTERIZED PROTEIN YECE"/>
    <property type="match status" value="1"/>
</dbReference>
<dbReference type="Pfam" id="PF01904">
    <property type="entry name" value="DUF72"/>
    <property type="match status" value="1"/>
</dbReference>
<organism evidence="2 3">
    <name type="scientific">Streptosporangium canum</name>
    <dbReference type="NCBI Taxonomy" id="324952"/>
    <lineage>
        <taxon>Bacteria</taxon>
        <taxon>Bacillati</taxon>
        <taxon>Actinomycetota</taxon>
        <taxon>Actinomycetes</taxon>
        <taxon>Streptosporangiales</taxon>
        <taxon>Streptosporangiaceae</taxon>
        <taxon>Streptosporangium</taxon>
    </lineage>
</organism>
<dbReference type="InterPro" id="IPR002763">
    <property type="entry name" value="DUF72"/>
</dbReference>
<dbReference type="SUPFAM" id="SSF117396">
    <property type="entry name" value="TM1631-like"/>
    <property type="match status" value="1"/>
</dbReference>
<evidence type="ECO:0000256" key="1">
    <source>
        <dbReference type="SAM" id="MobiDB-lite"/>
    </source>
</evidence>
<keyword evidence="3" id="KW-1185">Reference proteome</keyword>
<dbReference type="AlphaFoldDB" id="A0A1I4CXY8"/>
<dbReference type="Proteomes" id="UP000199111">
    <property type="component" value="Unassembled WGS sequence"/>
</dbReference>
<protein>
    <submittedName>
        <fullName evidence="2">Uncharacterized conserved protein YecE, DUF72 family</fullName>
    </submittedName>
</protein>
<reference evidence="3" key="1">
    <citation type="submission" date="2016-10" db="EMBL/GenBank/DDBJ databases">
        <authorList>
            <person name="Varghese N."/>
            <person name="Submissions S."/>
        </authorList>
    </citation>
    <scope>NUCLEOTIDE SEQUENCE [LARGE SCALE GENOMIC DNA]</scope>
    <source>
        <strain evidence="3">CGMCC 4.2126</strain>
    </source>
</reference>
<dbReference type="PANTHER" id="PTHR30348:SF13">
    <property type="entry name" value="UPF0759 PROTEIN YUNF"/>
    <property type="match status" value="1"/>
</dbReference>
<accession>A0A1I4CXY8</accession>
<feature type="region of interest" description="Disordered" evidence="1">
    <location>
        <begin position="1"/>
        <end position="20"/>
    </location>
</feature>
<name>A0A1I4CXY8_9ACTN</name>